<evidence type="ECO:0000313" key="11">
    <source>
        <dbReference type="EMBL" id="CAD0107161.1"/>
    </source>
</evidence>
<dbReference type="FunFam" id="1.20.1250.20:FF:000073">
    <property type="entry name" value="MFS myo-inositol transporter, putative"/>
    <property type="match status" value="1"/>
</dbReference>
<dbReference type="Proteomes" id="UP000745764">
    <property type="component" value="Unassembled WGS sequence"/>
</dbReference>
<name>A0A9N8KFL0_9PEZI</name>
<comment type="caution">
    <text evidence="11">The sequence shown here is derived from an EMBL/GenBank/DDBJ whole genome shotgun (WGS) entry which is preliminary data.</text>
</comment>
<dbReference type="InterPro" id="IPR020846">
    <property type="entry name" value="MFS_dom"/>
</dbReference>
<dbReference type="GO" id="GO:0005366">
    <property type="term" value="F:myo-inositol:proton symporter activity"/>
    <property type="evidence" value="ECO:0007669"/>
    <property type="project" value="TreeGrafter"/>
</dbReference>
<feature type="transmembrane region" description="Helical" evidence="9">
    <location>
        <begin position="434"/>
        <end position="455"/>
    </location>
</feature>
<dbReference type="PROSITE" id="PS00216">
    <property type="entry name" value="SUGAR_TRANSPORT_1"/>
    <property type="match status" value="1"/>
</dbReference>
<dbReference type="SUPFAM" id="SSF103473">
    <property type="entry name" value="MFS general substrate transporter"/>
    <property type="match status" value="1"/>
</dbReference>
<feature type="transmembrane region" description="Helical" evidence="9">
    <location>
        <begin position="156"/>
        <end position="174"/>
    </location>
</feature>
<dbReference type="InterPro" id="IPR003663">
    <property type="entry name" value="Sugar/inositol_transpt"/>
</dbReference>
<feature type="transmembrane region" description="Helical" evidence="9">
    <location>
        <begin position="40"/>
        <end position="57"/>
    </location>
</feature>
<dbReference type="InterPro" id="IPR050814">
    <property type="entry name" value="Myo-inositol_Transporter"/>
</dbReference>
<evidence type="ECO:0000256" key="9">
    <source>
        <dbReference type="SAM" id="Phobius"/>
    </source>
</evidence>
<feature type="transmembrane region" description="Helical" evidence="9">
    <location>
        <begin position="353"/>
        <end position="380"/>
    </location>
</feature>
<evidence type="ECO:0000259" key="10">
    <source>
        <dbReference type="PROSITE" id="PS50850"/>
    </source>
</evidence>
<evidence type="ECO:0000256" key="2">
    <source>
        <dbReference type="ARBA" id="ARBA00010992"/>
    </source>
</evidence>
<feature type="transmembrane region" description="Helical" evidence="9">
    <location>
        <begin position="211"/>
        <end position="229"/>
    </location>
</feature>
<feature type="transmembrane region" description="Helical" evidence="9">
    <location>
        <begin position="501"/>
        <end position="520"/>
    </location>
</feature>
<feature type="transmembrane region" description="Helical" evidence="9">
    <location>
        <begin position="392"/>
        <end position="414"/>
    </location>
</feature>
<evidence type="ECO:0000313" key="12">
    <source>
        <dbReference type="Proteomes" id="UP000745764"/>
    </source>
</evidence>
<dbReference type="PANTHER" id="PTHR48020">
    <property type="entry name" value="PROTON MYO-INOSITOL COTRANSPORTER"/>
    <property type="match status" value="1"/>
</dbReference>
<proteinExistence type="inferred from homology"/>
<evidence type="ECO:0000256" key="6">
    <source>
        <dbReference type="ARBA" id="ARBA00023136"/>
    </source>
</evidence>
<reference evidence="11" key="1">
    <citation type="submission" date="2020-06" db="EMBL/GenBank/DDBJ databases">
        <authorList>
            <person name="Onetto C."/>
        </authorList>
    </citation>
    <scope>NUCLEOTIDE SEQUENCE</scope>
</reference>
<evidence type="ECO:0000256" key="5">
    <source>
        <dbReference type="ARBA" id="ARBA00022989"/>
    </source>
</evidence>
<comment type="catalytic activity">
    <reaction evidence="7">
        <text>myo-inositol(out) + H(+)(out) = myo-inositol(in) + H(+)(in)</text>
        <dbReference type="Rhea" id="RHEA:60364"/>
        <dbReference type="ChEBI" id="CHEBI:15378"/>
        <dbReference type="ChEBI" id="CHEBI:17268"/>
    </reaction>
</comment>
<feature type="transmembrane region" description="Helical" evidence="9">
    <location>
        <begin position="235"/>
        <end position="256"/>
    </location>
</feature>
<feature type="transmembrane region" description="Helical" evidence="9">
    <location>
        <begin position="103"/>
        <end position="123"/>
    </location>
</feature>
<comment type="subcellular location">
    <subcellularLocation>
        <location evidence="1">Membrane</location>
        <topology evidence="1">Multi-pass membrane protein</topology>
    </subcellularLocation>
</comment>
<sequence length="565" mass="61613">MGLIGKNNEKTGSDYVEHVDLQQNSLDNLDTIEDTKTGKFAWLVSITAAIGGMLFGYDTGIIRSVRGTQKTLPLSNSRFHSAVLVYIGKSLDHKVLTSGEKELITSITSGGAFFGAIFAGLTADKYGRKPAIYVGCVLFIIGAILQAASFGLAQMTVGRLVVGFGVGSAAMIGMSSPRCPRSYHLIKTIVPMYIAEVSPAKYRGRMIGLDNMSITGGQLISYGIGAAFASTHGGWRYMVGGGAIPAIVLCALLPFCPESPRQLLYHGKEDEPKTVIRKIYPNGTEEQVNQKCEHIRIHIEISKQMTAGKSQWWVFKQLYVVPANFRALVSACGLMAISQLGGFNSLMYYSSTLFALVGFSNPVAVGTVIAGTNFFFTWVNLMLVDRVGRRRILLLTMPFMGLALILAAIAFHWIPVNHDLTLKAGVSVGIPAKLVLVCMVIYVGFYSSGMGNTAWLSSEFFPMEIRAMGTMMLTMTCWSSNVIVASTFLTQMENTTPSGAFGFYAAICILGCFPCVYFCYPEVKGMTLEDIREIFSHGFGVQKARELQKAQEQVSSYRTDENELV</sequence>
<dbReference type="PROSITE" id="PS50850">
    <property type="entry name" value="MFS"/>
    <property type="match status" value="1"/>
</dbReference>
<feature type="transmembrane region" description="Helical" evidence="9">
    <location>
        <begin position="318"/>
        <end position="341"/>
    </location>
</feature>
<feature type="domain" description="Major facilitator superfamily (MFS) profile" evidence="10">
    <location>
        <begin position="44"/>
        <end position="523"/>
    </location>
</feature>
<evidence type="ECO:0000256" key="8">
    <source>
        <dbReference type="RuleBase" id="RU003346"/>
    </source>
</evidence>
<dbReference type="GO" id="GO:1904679">
    <property type="term" value="P:myo-inositol import across plasma membrane"/>
    <property type="evidence" value="ECO:0007669"/>
    <property type="project" value="TreeGrafter"/>
</dbReference>
<feature type="transmembrane region" description="Helical" evidence="9">
    <location>
        <begin position="130"/>
        <end position="150"/>
    </location>
</feature>
<dbReference type="EMBL" id="CAINUL010000002">
    <property type="protein sequence ID" value="CAD0107161.1"/>
    <property type="molecule type" value="Genomic_DNA"/>
</dbReference>
<keyword evidence="5 9" id="KW-1133">Transmembrane helix</keyword>
<dbReference type="PANTHER" id="PTHR48020:SF22">
    <property type="entry name" value="MAJOR FACILITATOR SUPERFAMILY (MFS) PROFILE DOMAIN-CONTAINING PROTEIN-RELATED"/>
    <property type="match status" value="1"/>
</dbReference>
<organism evidence="11 12">
    <name type="scientific">Aureobasidium uvarum</name>
    <dbReference type="NCBI Taxonomy" id="2773716"/>
    <lineage>
        <taxon>Eukaryota</taxon>
        <taxon>Fungi</taxon>
        <taxon>Dikarya</taxon>
        <taxon>Ascomycota</taxon>
        <taxon>Pezizomycotina</taxon>
        <taxon>Dothideomycetes</taxon>
        <taxon>Dothideomycetidae</taxon>
        <taxon>Dothideales</taxon>
        <taxon>Saccotheciaceae</taxon>
        <taxon>Aureobasidium</taxon>
    </lineage>
</organism>
<feature type="transmembrane region" description="Helical" evidence="9">
    <location>
        <begin position="467"/>
        <end position="489"/>
    </location>
</feature>
<dbReference type="Gene3D" id="1.20.1250.20">
    <property type="entry name" value="MFS general substrate transporter like domains"/>
    <property type="match status" value="1"/>
</dbReference>
<keyword evidence="3 8" id="KW-0813">Transport</keyword>
<keyword evidence="4 9" id="KW-0812">Transmembrane</keyword>
<evidence type="ECO:0000256" key="1">
    <source>
        <dbReference type="ARBA" id="ARBA00004141"/>
    </source>
</evidence>
<dbReference type="OrthoDB" id="6339427at2759"/>
<dbReference type="PRINTS" id="PR00171">
    <property type="entry name" value="SUGRTRNSPORT"/>
</dbReference>
<dbReference type="GO" id="GO:0016020">
    <property type="term" value="C:membrane"/>
    <property type="evidence" value="ECO:0007669"/>
    <property type="project" value="UniProtKB-SubCell"/>
</dbReference>
<comment type="similarity">
    <text evidence="2 8">Belongs to the major facilitator superfamily. Sugar transporter (TC 2.A.1.1) family.</text>
</comment>
<gene>
    <name evidence="11" type="ORF">AWRI4620_LOCUS1416</name>
</gene>
<dbReference type="InterPro" id="IPR036259">
    <property type="entry name" value="MFS_trans_sf"/>
</dbReference>
<evidence type="ECO:0000256" key="3">
    <source>
        <dbReference type="ARBA" id="ARBA00022448"/>
    </source>
</evidence>
<keyword evidence="12" id="KW-1185">Reference proteome</keyword>
<keyword evidence="6 9" id="KW-0472">Membrane</keyword>
<dbReference type="Pfam" id="PF00083">
    <property type="entry name" value="Sugar_tr"/>
    <property type="match status" value="2"/>
</dbReference>
<dbReference type="InterPro" id="IPR005828">
    <property type="entry name" value="MFS_sugar_transport-like"/>
</dbReference>
<dbReference type="InterPro" id="IPR005829">
    <property type="entry name" value="Sugar_transporter_CS"/>
</dbReference>
<dbReference type="NCBIfam" id="TIGR00879">
    <property type="entry name" value="SP"/>
    <property type="match status" value="1"/>
</dbReference>
<protein>
    <recommendedName>
        <fullName evidence="10">Major facilitator superfamily (MFS) profile domain-containing protein</fullName>
    </recommendedName>
</protein>
<dbReference type="AlphaFoldDB" id="A0A9N8KFL0"/>
<evidence type="ECO:0000256" key="4">
    <source>
        <dbReference type="ARBA" id="ARBA00022692"/>
    </source>
</evidence>
<accession>A0A9N8KFL0</accession>
<evidence type="ECO:0000256" key="7">
    <source>
        <dbReference type="ARBA" id="ARBA00049119"/>
    </source>
</evidence>